<evidence type="ECO:0000313" key="1">
    <source>
        <dbReference type="EMBL" id="ERN09402.1"/>
    </source>
</evidence>
<reference evidence="2" key="1">
    <citation type="journal article" date="2013" name="Science">
        <title>The Amborella genome and the evolution of flowering plants.</title>
        <authorList>
            <consortium name="Amborella Genome Project"/>
        </authorList>
    </citation>
    <scope>NUCLEOTIDE SEQUENCE [LARGE SCALE GENOMIC DNA]</scope>
</reference>
<sequence>MVGPNSQSRTITKKDLGKGKHWNIAKTHMIDDRLMESIKESKCLERASKIHKFIYFQRLQRAATTTILHKAIPREEKGGVQLC</sequence>
<dbReference type="Proteomes" id="UP000017836">
    <property type="component" value="Unassembled WGS sequence"/>
</dbReference>
<dbReference type="HOGENOM" id="CLU_2545646_0_0_1"/>
<protein>
    <submittedName>
        <fullName evidence="1">Uncharacterized protein</fullName>
    </submittedName>
</protein>
<dbReference type="AlphaFoldDB" id="W1PHD1"/>
<dbReference type="Gramene" id="ERN09402">
    <property type="protein sequence ID" value="ERN09402"/>
    <property type="gene ID" value="AMTR_s00029p00046050"/>
</dbReference>
<proteinExistence type="predicted"/>
<name>W1PHD1_AMBTC</name>
<gene>
    <name evidence="1" type="ORF">AMTR_s00029p00046050</name>
</gene>
<dbReference type="EMBL" id="KI392980">
    <property type="protein sequence ID" value="ERN09402.1"/>
    <property type="molecule type" value="Genomic_DNA"/>
</dbReference>
<evidence type="ECO:0000313" key="2">
    <source>
        <dbReference type="Proteomes" id="UP000017836"/>
    </source>
</evidence>
<organism evidence="1 2">
    <name type="scientific">Amborella trichopoda</name>
    <dbReference type="NCBI Taxonomy" id="13333"/>
    <lineage>
        <taxon>Eukaryota</taxon>
        <taxon>Viridiplantae</taxon>
        <taxon>Streptophyta</taxon>
        <taxon>Embryophyta</taxon>
        <taxon>Tracheophyta</taxon>
        <taxon>Spermatophyta</taxon>
        <taxon>Magnoliopsida</taxon>
        <taxon>Amborellales</taxon>
        <taxon>Amborellaceae</taxon>
        <taxon>Amborella</taxon>
    </lineage>
</organism>
<keyword evidence="2" id="KW-1185">Reference proteome</keyword>
<accession>W1PHD1</accession>